<accession>A0ABS4Z599</accession>
<dbReference type="SUPFAM" id="SSF53756">
    <property type="entry name" value="UDP-Glycosyltransferase/glycogen phosphorylase"/>
    <property type="match status" value="1"/>
</dbReference>
<keyword evidence="2" id="KW-1185">Reference proteome</keyword>
<sequence>MTSSSPAAAARSAVVVTASEPEPRSFGKQVVLGGLLDHLCARLGPDRVHVLLVGRPDVPRPATPYRLEVVPRPRAREQLLAGATRVVPPPHSSLQEAALWSPRVLRQLREALARVDADLEVWDTMRTGQYARRLPRRRRVLYADDLFSERYATMLRRIRADSSRLDNPLGEFAKVLPGVAGRLAAHQAVHVPLLRLERRLTARSEAAAPGHFDATVLVNAAEAEELTRRSGDPHVRTLLPLLREPRAAERHHDGTATFVFLGGLDFPPNRDGLRWFLGTCRESVLAQVPDFRLLVVGRGSEQLPEEAAAWGDRVQPLGWVDDLDAVLAGAAGLLSPLRIGSGIKIKVLEALSRGLPVVATPHGVLGLDVGPDDGCLVGDGPAALAALLARARTTGENARLSSAARAAWRRRFAPDVAARAYDEVLGLPSVDADRPGTPR</sequence>
<dbReference type="Gene3D" id="3.40.50.2000">
    <property type="entry name" value="Glycogen Phosphorylase B"/>
    <property type="match status" value="1"/>
</dbReference>
<dbReference type="PANTHER" id="PTHR12526">
    <property type="entry name" value="GLYCOSYLTRANSFERASE"/>
    <property type="match status" value="1"/>
</dbReference>
<dbReference type="EMBL" id="JAGIOB010000001">
    <property type="protein sequence ID" value="MBP2415925.1"/>
    <property type="molecule type" value="Genomic_DNA"/>
</dbReference>
<proteinExistence type="predicted"/>
<dbReference type="Proteomes" id="UP000758168">
    <property type="component" value="Unassembled WGS sequence"/>
</dbReference>
<dbReference type="PANTHER" id="PTHR12526:SF636">
    <property type="entry name" value="BLL3647 PROTEIN"/>
    <property type="match status" value="1"/>
</dbReference>
<reference evidence="1 2" key="1">
    <citation type="submission" date="2021-03" db="EMBL/GenBank/DDBJ databases">
        <title>Sequencing the genomes of 1000 actinobacteria strains.</title>
        <authorList>
            <person name="Klenk H.-P."/>
        </authorList>
    </citation>
    <scope>NUCLEOTIDE SEQUENCE [LARGE SCALE GENOMIC DNA]</scope>
    <source>
        <strain evidence="1 2">DSM 12936</strain>
    </source>
</reference>
<evidence type="ECO:0000313" key="2">
    <source>
        <dbReference type="Proteomes" id="UP000758168"/>
    </source>
</evidence>
<evidence type="ECO:0000313" key="1">
    <source>
        <dbReference type="EMBL" id="MBP2415925.1"/>
    </source>
</evidence>
<dbReference type="RefSeq" id="WP_210053286.1">
    <property type="nucleotide sequence ID" value="NZ_BAAAMH010000027.1"/>
</dbReference>
<protein>
    <submittedName>
        <fullName evidence="1">Glycosyltransferase involved in cell wall biosynthesis</fullName>
    </submittedName>
</protein>
<comment type="caution">
    <text evidence="1">The sequence shown here is derived from an EMBL/GenBank/DDBJ whole genome shotgun (WGS) entry which is preliminary data.</text>
</comment>
<dbReference type="Pfam" id="PF13692">
    <property type="entry name" value="Glyco_trans_1_4"/>
    <property type="match status" value="1"/>
</dbReference>
<gene>
    <name evidence="1" type="ORF">JOF54_000847</name>
</gene>
<name>A0ABS4Z599_9ACTN</name>
<organism evidence="1 2">
    <name type="scientific">Microlunatus capsulatus</name>
    <dbReference type="NCBI Taxonomy" id="99117"/>
    <lineage>
        <taxon>Bacteria</taxon>
        <taxon>Bacillati</taxon>
        <taxon>Actinomycetota</taxon>
        <taxon>Actinomycetes</taxon>
        <taxon>Propionibacteriales</taxon>
        <taxon>Propionibacteriaceae</taxon>
        <taxon>Microlunatus</taxon>
    </lineage>
</organism>